<keyword evidence="3" id="KW-0788">Thiol protease</keyword>
<dbReference type="AlphaFoldDB" id="A0A1H6TJK7"/>
<proteinExistence type="predicted"/>
<dbReference type="InterPro" id="IPR042007">
    <property type="entry name" value="Sortase_A"/>
</dbReference>
<dbReference type="OrthoDB" id="1648028at2"/>
<sequence>MKKRTLLFGVIGVVLGALLIFFEPLTDWRINNLSHAVVENAETSESKPVDTDTHYDFDEVKELSFSSLLAFPNAEDVVGIGTLIMPEVDMTIPILKGLSEKNLMAGAGTMKKEQIPGEGNYAIAGHNWRDRATLFSPLHKAKEGMSIFLKIGDEKFEYRVSNIETVEPTRIDIIEDQDEPLLTLVTCNHDGTERLIVQATLV</sequence>
<evidence type="ECO:0000256" key="3">
    <source>
        <dbReference type="ARBA" id="ARBA00022807"/>
    </source>
</evidence>
<keyword evidence="2" id="KW-0378">Hydrolase</keyword>
<accession>A0A1H6TJK7</accession>
<evidence type="ECO:0000256" key="1">
    <source>
        <dbReference type="ARBA" id="ARBA00022670"/>
    </source>
</evidence>
<gene>
    <name evidence="5" type="ORF">SAMN04488113_12123</name>
</gene>
<feature type="active site" description="Proton donor/acceptor" evidence="4">
    <location>
        <position position="126"/>
    </location>
</feature>
<protein>
    <submittedName>
        <fullName evidence="5">Sortase A</fullName>
    </submittedName>
</protein>
<feature type="active site" description="Acyl-thioester intermediate" evidence="4">
    <location>
        <position position="187"/>
    </location>
</feature>
<name>A0A1H6TJK7_9LACT</name>
<dbReference type="RefSeq" id="WP_091634914.1">
    <property type="nucleotide sequence ID" value="NZ_FNYW01000021.1"/>
</dbReference>
<dbReference type="EMBL" id="FNYW01000021">
    <property type="protein sequence ID" value="SEI80253.1"/>
    <property type="molecule type" value="Genomic_DNA"/>
</dbReference>
<reference evidence="6" key="1">
    <citation type="submission" date="2016-10" db="EMBL/GenBank/DDBJ databases">
        <authorList>
            <person name="Varghese N."/>
            <person name="Submissions S."/>
        </authorList>
    </citation>
    <scope>NUCLEOTIDE SEQUENCE [LARGE SCALE GENOMIC DNA]</scope>
    <source>
        <strain evidence="6">DSM 25751</strain>
    </source>
</reference>
<dbReference type="Pfam" id="PF04203">
    <property type="entry name" value="Sortase"/>
    <property type="match status" value="1"/>
</dbReference>
<evidence type="ECO:0000256" key="4">
    <source>
        <dbReference type="PIRSR" id="PIRSR605754-1"/>
    </source>
</evidence>
<evidence type="ECO:0000313" key="5">
    <source>
        <dbReference type="EMBL" id="SEI80253.1"/>
    </source>
</evidence>
<organism evidence="5 6">
    <name type="scientific">Alkalibacterium gilvum</name>
    <dbReference type="NCBI Taxonomy" id="1130080"/>
    <lineage>
        <taxon>Bacteria</taxon>
        <taxon>Bacillati</taxon>
        <taxon>Bacillota</taxon>
        <taxon>Bacilli</taxon>
        <taxon>Lactobacillales</taxon>
        <taxon>Carnobacteriaceae</taxon>
        <taxon>Alkalibacterium</taxon>
    </lineage>
</organism>
<dbReference type="SUPFAM" id="SSF63817">
    <property type="entry name" value="Sortase"/>
    <property type="match status" value="1"/>
</dbReference>
<evidence type="ECO:0000256" key="2">
    <source>
        <dbReference type="ARBA" id="ARBA00022801"/>
    </source>
</evidence>
<dbReference type="Gene3D" id="2.40.260.10">
    <property type="entry name" value="Sortase"/>
    <property type="match status" value="1"/>
</dbReference>
<dbReference type="STRING" id="1130080.SAMN04488113_12123"/>
<dbReference type="Proteomes" id="UP000198564">
    <property type="component" value="Unassembled WGS sequence"/>
</dbReference>
<dbReference type="GO" id="GO:0008234">
    <property type="term" value="F:cysteine-type peptidase activity"/>
    <property type="evidence" value="ECO:0007669"/>
    <property type="project" value="UniProtKB-KW"/>
</dbReference>
<dbReference type="NCBIfam" id="TIGR01076">
    <property type="entry name" value="sortase_fam"/>
    <property type="match status" value="1"/>
</dbReference>
<dbReference type="InterPro" id="IPR023365">
    <property type="entry name" value="Sortase_dom-sf"/>
</dbReference>
<dbReference type="CDD" id="cd06165">
    <property type="entry name" value="Sortase_A"/>
    <property type="match status" value="1"/>
</dbReference>
<keyword evidence="6" id="KW-1185">Reference proteome</keyword>
<dbReference type="GO" id="GO:0006508">
    <property type="term" value="P:proteolysis"/>
    <property type="evidence" value="ECO:0007669"/>
    <property type="project" value="UniProtKB-KW"/>
</dbReference>
<dbReference type="InterPro" id="IPR005754">
    <property type="entry name" value="Sortase"/>
</dbReference>
<evidence type="ECO:0000313" key="6">
    <source>
        <dbReference type="Proteomes" id="UP000198564"/>
    </source>
</evidence>
<keyword evidence="1" id="KW-0645">Protease</keyword>